<name>A0AAV4X3A3_9ARAC</name>
<comment type="caution">
    <text evidence="2">The sequence shown here is derived from an EMBL/GenBank/DDBJ whole genome shotgun (WGS) entry which is preliminary data.</text>
</comment>
<keyword evidence="3" id="KW-1185">Reference proteome</keyword>
<accession>A0AAV4X3A3</accession>
<keyword evidence="1" id="KW-0472">Membrane</keyword>
<keyword evidence="1" id="KW-0812">Transmembrane</keyword>
<evidence type="ECO:0000313" key="3">
    <source>
        <dbReference type="Proteomes" id="UP001054837"/>
    </source>
</evidence>
<dbReference type="EMBL" id="BPLQ01015558">
    <property type="protein sequence ID" value="GIY89027.1"/>
    <property type="molecule type" value="Genomic_DNA"/>
</dbReference>
<evidence type="ECO:0000313" key="2">
    <source>
        <dbReference type="EMBL" id="GIY89027.1"/>
    </source>
</evidence>
<gene>
    <name evidence="2" type="ORF">CDAR_295191</name>
</gene>
<sequence length="101" mass="11559">MYNKAALTEDYRKCPCHRRGDIAHVTRARDRTYRMMITTSLTIVLFLIPYVAMVVWYLSHPVSAKNMESAYNPSSLCFPCSVHVLIPSSMESIDSTLRKLS</sequence>
<dbReference type="Proteomes" id="UP001054837">
    <property type="component" value="Unassembled WGS sequence"/>
</dbReference>
<reference evidence="2 3" key="1">
    <citation type="submission" date="2021-06" db="EMBL/GenBank/DDBJ databases">
        <title>Caerostris darwini draft genome.</title>
        <authorList>
            <person name="Kono N."/>
            <person name="Arakawa K."/>
        </authorList>
    </citation>
    <scope>NUCLEOTIDE SEQUENCE [LARGE SCALE GENOMIC DNA]</scope>
</reference>
<feature type="transmembrane region" description="Helical" evidence="1">
    <location>
        <begin position="37"/>
        <end position="58"/>
    </location>
</feature>
<dbReference type="AlphaFoldDB" id="A0AAV4X3A3"/>
<proteinExistence type="predicted"/>
<keyword evidence="1" id="KW-1133">Transmembrane helix</keyword>
<protein>
    <submittedName>
        <fullName evidence="2">Uncharacterized protein</fullName>
    </submittedName>
</protein>
<evidence type="ECO:0000256" key="1">
    <source>
        <dbReference type="SAM" id="Phobius"/>
    </source>
</evidence>
<organism evidence="2 3">
    <name type="scientific">Caerostris darwini</name>
    <dbReference type="NCBI Taxonomy" id="1538125"/>
    <lineage>
        <taxon>Eukaryota</taxon>
        <taxon>Metazoa</taxon>
        <taxon>Ecdysozoa</taxon>
        <taxon>Arthropoda</taxon>
        <taxon>Chelicerata</taxon>
        <taxon>Arachnida</taxon>
        <taxon>Araneae</taxon>
        <taxon>Araneomorphae</taxon>
        <taxon>Entelegynae</taxon>
        <taxon>Araneoidea</taxon>
        <taxon>Araneidae</taxon>
        <taxon>Caerostris</taxon>
    </lineage>
</organism>